<sequence length="158" mass="17250">MPPKSAASGDKAKSKAKDKHTIEDLRLPMTAITRIAKDVLPEGTAFGKDAKVALAKSAAVFILHLTNFSNEFATKGKRKAINGADVLAAVKAMEMTEFEDELKKGQAKFQERKQAKAEAAKKRKSAKDLNTDEEERPASGADVEDDVMVEDEETNEEK</sequence>
<dbReference type="GO" id="GO:0006272">
    <property type="term" value="P:leading strand elongation"/>
    <property type="evidence" value="ECO:0007669"/>
    <property type="project" value="TreeGrafter"/>
</dbReference>
<comment type="caution">
    <text evidence="6">The sequence shown here is derived from an EMBL/GenBank/DDBJ whole genome shotgun (WGS) entry which is preliminary data.</text>
</comment>
<dbReference type="GO" id="GO:0031507">
    <property type="term" value="P:heterochromatin formation"/>
    <property type="evidence" value="ECO:0007669"/>
    <property type="project" value="TreeGrafter"/>
</dbReference>
<dbReference type="GO" id="GO:0006974">
    <property type="term" value="P:DNA damage response"/>
    <property type="evidence" value="ECO:0007669"/>
    <property type="project" value="TreeGrafter"/>
</dbReference>
<evidence type="ECO:0000259" key="5">
    <source>
        <dbReference type="Pfam" id="PF00808"/>
    </source>
</evidence>
<accession>A0A4U5NDN4</accession>
<reference evidence="6 7" key="1">
    <citation type="journal article" date="2015" name="Genome Biol.">
        <title>Comparative genomics of Steinernema reveals deeply conserved gene regulatory networks.</title>
        <authorList>
            <person name="Dillman A.R."/>
            <person name="Macchietto M."/>
            <person name="Porter C.F."/>
            <person name="Rogers A."/>
            <person name="Williams B."/>
            <person name="Antoshechkin I."/>
            <person name="Lee M.M."/>
            <person name="Goodwin Z."/>
            <person name="Lu X."/>
            <person name="Lewis E.E."/>
            <person name="Goodrich-Blair H."/>
            <person name="Stock S.P."/>
            <person name="Adams B.J."/>
            <person name="Sternberg P.W."/>
            <person name="Mortazavi A."/>
        </authorList>
    </citation>
    <scope>NUCLEOTIDE SEQUENCE [LARGE SCALE GENOMIC DNA]</scope>
    <source>
        <strain evidence="6 7">ALL</strain>
    </source>
</reference>
<dbReference type="InterPro" id="IPR009072">
    <property type="entry name" value="Histone-fold"/>
</dbReference>
<feature type="domain" description="Transcription factor CBF/NF-Y/archaeal histone" evidence="5">
    <location>
        <begin position="26"/>
        <end position="90"/>
    </location>
</feature>
<dbReference type="EMBL" id="AZBU02000004">
    <property type="protein sequence ID" value="TKR80601.1"/>
    <property type="molecule type" value="Genomic_DNA"/>
</dbReference>
<keyword evidence="7" id="KW-1185">Reference proteome</keyword>
<comment type="subcellular location">
    <subcellularLocation>
        <location evidence="1">Nucleus</location>
    </subcellularLocation>
</comment>
<organism evidence="6 7">
    <name type="scientific">Steinernema carpocapsae</name>
    <name type="common">Entomopathogenic nematode</name>
    <dbReference type="NCBI Taxonomy" id="34508"/>
    <lineage>
        <taxon>Eukaryota</taxon>
        <taxon>Metazoa</taxon>
        <taxon>Ecdysozoa</taxon>
        <taxon>Nematoda</taxon>
        <taxon>Chromadorea</taxon>
        <taxon>Rhabditida</taxon>
        <taxon>Tylenchina</taxon>
        <taxon>Panagrolaimomorpha</taxon>
        <taxon>Strongyloidoidea</taxon>
        <taxon>Steinernematidae</taxon>
        <taxon>Steinernema</taxon>
    </lineage>
</organism>
<dbReference type="GO" id="GO:0046982">
    <property type="term" value="F:protein heterodimerization activity"/>
    <property type="evidence" value="ECO:0007669"/>
    <property type="project" value="InterPro"/>
</dbReference>
<dbReference type="AlphaFoldDB" id="A0A4U5NDN4"/>
<evidence type="ECO:0000256" key="2">
    <source>
        <dbReference type="ARBA" id="ARBA00023242"/>
    </source>
</evidence>
<dbReference type="STRING" id="34508.A0A4U5NDN4"/>
<dbReference type="PANTHER" id="PTHR46172:SF1">
    <property type="entry name" value="DNA POLYMERASE EPSILON SUBUNIT 3"/>
    <property type="match status" value="1"/>
</dbReference>
<feature type="region of interest" description="Disordered" evidence="4">
    <location>
        <begin position="1"/>
        <end position="21"/>
    </location>
</feature>
<feature type="region of interest" description="Disordered" evidence="4">
    <location>
        <begin position="104"/>
        <end position="158"/>
    </location>
</feature>
<feature type="compositionally biased region" description="Basic and acidic residues" evidence="4">
    <location>
        <begin position="104"/>
        <end position="130"/>
    </location>
</feature>
<evidence type="ECO:0000313" key="7">
    <source>
        <dbReference type="Proteomes" id="UP000298663"/>
    </source>
</evidence>
<dbReference type="InterPro" id="IPR051377">
    <property type="entry name" value="DNA_Pol-Epsilon_Subunit"/>
</dbReference>
<reference evidence="6 7" key="2">
    <citation type="journal article" date="2019" name="G3 (Bethesda)">
        <title>Hybrid Assembly of the Genome of the Entomopathogenic Nematode Steinernema carpocapsae Identifies the X-Chromosome.</title>
        <authorList>
            <person name="Serra L."/>
            <person name="Macchietto M."/>
            <person name="Macias-Munoz A."/>
            <person name="McGill C.J."/>
            <person name="Rodriguez I.M."/>
            <person name="Rodriguez B."/>
            <person name="Murad R."/>
            <person name="Mortazavi A."/>
        </authorList>
    </citation>
    <scope>NUCLEOTIDE SEQUENCE [LARGE SCALE GENOMIC DNA]</scope>
    <source>
        <strain evidence="6 7">ALL</strain>
    </source>
</reference>
<proteinExistence type="predicted"/>
<dbReference type="PANTHER" id="PTHR46172">
    <property type="entry name" value="DNA POLYMERASE EPSILON SUBUNIT 3"/>
    <property type="match status" value="1"/>
</dbReference>
<evidence type="ECO:0000313" key="6">
    <source>
        <dbReference type="EMBL" id="TKR80601.1"/>
    </source>
</evidence>
<dbReference type="GO" id="GO:0008623">
    <property type="term" value="C:CHRAC"/>
    <property type="evidence" value="ECO:0007669"/>
    <property type="project" value="TreeGrafter"/>
</dbReference>
<dbReference type="Pfam" id="PF00808">
    <property type="entry name" value="CBFD_NFYB_HMF"/>
    <property type="match status" value="1"/>
</dbReference>
<feature type="compositionally biased region" description="Basic and acidic residues" evidence="4">
    <location>
        <begin position="10"/>
        <end position="21"/>
    </location>
</feature>
<dbReference type="SUPFAM" id="SSF47113">
    <property type="entry name" value="Histone-fold"/>
    <property type="match status" value="1"/>
</dbReference>
<feature type="compositionally biased region" description="Acidic residues" evidence="4">
    <location>
        <begin position="142"/>
        <end position="158"/>
    </location>
</feature>
<dbReference type="GO" id="GO:0031490">
    <property type="term" value="F:chromatin DNA binding"/>
    <property type="evidence" value="ECO:0007669"/>
    <property type="project" value="TreeGrafter"/>
</dbReference>
<dbReference type="GO" id="GO:0008622">
    <property type="term" value="C:epsilon DNA polymerase complex"/>
    <property type="evidence" value="ECO:0007669"/>
    <property type="project" value="TreeGrafter"/>
</dbReference>
<evidence type="ECO:0000256" key="4">
    <source>
        <dbReference type="SAM" id="MobiDB-lite"/>
    </source>
</evidence>
<gene>
    <name evidence="6" type="ORF">L596_014652</name>
</gene>
<keyword evidence="2" id="KW-0539">Nucleus</keyword>
<evidence type="ECO:0000256" key="1">
    <source>
        <dbReference type="ARBA" id="ARBA00004123"/>
    </source>
</evidence>
<protein>
    <recommendedName>
        <fullName evidence="3">DNA polymerase epsilon subunit 3</fullName>
    </recommendedName>
</protein>
<dbReference type="Gene3D" id="1.10.20.10">
    <property type="entry name" value="Histone, subunit A"/>
    <property type="match status" value="1"/>
</dbReference>
<dbReference type="OrthoDB" id="1707486at2759"/>
<dbReference type="CDD" id="cd22928">
    <property type="entry name" value="HFD_POLE3_DPB4"/>
    <property type="match status" value="1"/>
</dbReference>
<evidence type="ECO:0000256" key="3">
    <source>
        <dbReference type="ARBA" id="ARBA00039793"/>
    </source>
</evidence>
<dbReference type="Proteomes" id="UP000298663">
    <property type="component" value="Unassembled WGS sequence"/>
</dbReference>
<name>A0A4U5NDN4_STECR</name>
<dbReference type="InterPro" id="IPR003958">
    <property type="entry name" value="CBFA_NFYB_domain"/>
</dbReference>